<sequence>MPPRPLALDLSRTSYVCQSCISTLRNAKTTKPSLQPWPARYASRAAQRPPLRAPVRTERPRASPTTSITLDGLEERPGETEGVPEGSLNVNYFQEGEGGEMMKLRDSEHFAKLNSGLDVEVETAIGDLEKKMVETILMLKRMESAGDKERADIMKQFFKKTLRDHYKVKLGPETEAFAALHIPGFSRPRHRLVANLNRFLARDSGVKGGEPKHKDIFDCWKYYSSARKSLAGSWSSVPKEVWDYLWMVLSWEGPENPHRMGHVYILAKDMNAAGVALRESQQLLAIEAMFIEGWRDEAIEAWKKGVVTLTTTPDMFKGYHELGVRMLSLHGDTDRAQRAAETLLKSAGPPNIRILIPVIRALALKEEKSEEAWDTYQNMRQMLGDTIKIEDYDEVIAAFLATNRVEYALQAFVDMMFSSAIDVRGKTKLPMAVSNQFFVGKWLKRLIGAGDLDGAYKVIVYLQDKGITASPIQVNGLIGAWLRSETAEGIEKAGDLAWNMIRARLNFVHMRHRQQSMEVPVKFYDPCGPKPRRSAADGEPPFHCASRATAETFSLLAENYCSRNLHKSLEELWGAFQYSEIKTTSFLMNQVLRSYTQSGEPNKALNLYRKMTQEQNVSPDAHSFIALFNTLSVNLLGTRSQAMMEQDTALARQHFREMIDRKWAFDSPDAYHLLPRTILFSMLKAKDYPGMIIAVRAMNLLFDYTPPEPLLIELASGTMTLRVKSQRNAGRIMEGAQLIESLIKRSRVQLHEAGLDIEKLPKEVIEAERRHVLENLVLAKAKSMELKPEELEPLLQGAARDMGVYDVVFSEDLDKIAEYRKLDARERDQEA</sequence>
<accession>A0AA40KAK1</accession>
<keyword evidence="4" id="KW-1185">Reference proteome</keyword>
<evidence type="ECO:0000313" key="4">
    <source>
        <dbReference type="Proteomes" id="UP001172155"/>
    </source>
</evidence>
<evidence type="ECO:0000313" key="3">
    <source>
        <dbReference type="EMBL" id="KAK0751577.1"/>
    </source>
</evidence>
<name>A0AA40KAK1_9PEZI</name>
<comment type="caution">
    <text evidence="3">The sequence shown here is derived from an EMBL/GenBank/DDBJ whole genome shotgun (WGS) entry which is preliminary data.</text>
</comment>
<dbReference type="InterPro" id="IPR050872">
    <property type="entry name" value="PPR_P_subfamily"/>
</dbReference>
<reference evidence="3" key="1">
    <citation type="submission" date="2023-06" db="EMBL/GenBank/DDBJ databases">
        <title>Genome-scale phylogeny and comparative genomics of the fungal order Sordariales.</title>
        <authorList>
            <consortium name="Lawrence Berkeley National Laboratory"/>
            <person name="Hensen N."/>
            <person name="Bonometti L."/>
            <person name="Westerberg I."/>
            <person name="Brannstrom I.O."/>
            <person name="Guillou S."/>
            <person name="Cros-Aarteil S."/>
            <person name="Calhoun S."/>
            <person name="Haridas S."/>
            <person name="Kuo A."/>
            <person name="Mondo S."/>
            <person name="Pangilinan J."/>
            <person name="Riley R."/>
            <person name="LaButti K."/>
            <person name="Andreopoulos B."/>
            <person name="Lipzen A."/>
            <person name="Chen C."/>
            <person name="Yanf M."/>
            <person name="Daum C."/>
            <person name="Ng V."/>
            <person name="Clum A."/>
            <person name="Steindorff A."/>
            <person name="Ohm R."/>
            <person name="Martin F."/>
            <person name="Silar P."/>
            <person name="Natvig D."/>
            <person name="Lalanne C."/>
            <person name="Gautier V."/>
            <person name="Ament-velasquez S.L."/>
            <person name="Kruys A."/>
            <person name="Hutchinson M.I."/>
            <person name="Powell A.J."/>
            <person name="Barry K."/>
            <person name="Miller A.N."/>
            <person name="Grigoriev I.V."/>
            <person name="Debuchy R."/>
            <person name="Gladieux P."/>
            <person name="Thoren M.H."/>
            <person name="Johannesson H."/>
        </authorList>
    </citation>
    <scope>NUCLEOTIDE SEQUENCE</scope>
    <source>
        <strain evidence="3">SMH3187-1</strain>
    </source>
</reference>
<feature type="region of interest" description="Disordered" evidence="2">
    <location>
        <begin position="42"/>
        <end position="86"/>
    </location>
</feature>
<dbReference type="EMBL" id="JAUKUD010000002">
    <property type="protein sequence ID" value="KAK0751577.1"/>
    <property type="molecule type" value="Genomic_DNA"/>
</dbReference>
<protein>
    <recommendedName>
        <fullName evidence="5">Pentatricopeptide repeat protein</fullName>
    </recommendedName>
</protein>
<dbReference type="PANTHER" id="PTHR46128">
    <property type="entry name" value="MITOCHONDRIAL GROUP I INTRON SPLICING FACTOR CCM1"/>
    <property type="match status" value="1"/>
</dbReference>
<comment type="similarity">
    <text evidence="1">Belongs to the PPR family. P subfamily.</text>
</comment>
<dbReference type="AlphaFoldDB" id="A0AA40KAK1"/>
<evidence type="ECO:0008006" key="5">
    <source>
        <dbReference type="Google" id="ProtNLM"/>
    </source>
</evidence>
<evidence type="ECO:0000256" key="2">
    <source>
        <dbReference type="SAM" id="MobiDB-lite"/>
    </source>
</evidence>
<dbReference type="Proteomes" id="UP001172155">
    <property type="component" value="Unassembled WGS sequence"/>
</dbReference>
<dbReference type="InterPro" id="IPR002885">
    <property type="entry name" value="PPR_rpt"/>
</dbReference>
<organism evidence="3 4">
    <name type="scientific">Schizothecium vesticola</name>
    <dbReference type="NCBI Taxonomy" id="314040"/>
    <lineage>
        <taxon>Eukaryota</taxon>
        <taxon>Fungi</taxon>
        <taxon>Dikarya</taxon>
        <taxon>Ascomycota</taxon>
        <taxon>Pezizomycotina</taxon>
        <taxon>Sordariomycetes</taxon>
        <taxon>Sordariomycetidae</taxon>
        <taxon>Sordariales</taxon>
        <taxon>Schizotheciaceae</taxon>
        <taxon>Schizothecium</taxon>
    </lineage>
</organism>
<dbReference type="PANTHER" id="PTHR46128:SF329">
    <property type="entry name" value="MITOCHONDRIAL GROUP I INTRON SPLICING FACTOR DMR1"/>
    <property type="match status" value="1"/>
</dbReference>
<proteinExistence type="inferred from homology"/>
<dbReference type="NCBIfam" id="TIGR00756">
    <property type="entry name" value="PPR"/>
    <property type="match status" value="1"/>
</dbReference>
<gene>
    <name evidence="3" type="ORF">B0T18DRAFT_319011</name>
</gene>
<dbReference type="InterPro" id="IPR011990">
    <property type="entry name" value="TPR-like_helical_dom_sf"/>
</dbReference>
<dbReference type="Gene3D" id="1.25.40.10">
    <property type="entry name" value="Tetratricopeptide repeat domain"/>
    <property type="match status" value="2"/>
</dbReference>
<evidence type="ECO:0000256" key="1">
    <source>
        <dbReference type="ARBA" id="ARBA00007626"/>
    </source>
</evidence>